<sequence>MLKPKKRKDGAVIFSPRIAVAVGKKLLVQDGKWVSDGFSQYTSLCMSSEMNQMHGKKVRDRRSQMPKVIRVVAGWYKRYMKKNFPHAAPPFEEGSFVRTEPTEAGGELPVRTGTAYSTLTSLCRQSYEKQKALKDTLLHIN</sequence>
<dbReference type="EMBL" id="AAHJPS010000001">
    <property type="protein sequence ID" value="EBW9188235.1"/>
    <property type="molecule type" value="Genomic_DNA"/>
</dbReference>
<protein>
    <submittedName>
        <fullName evidence="1">Uncharacterized protein</fullName>
    </submittedName>
</protein>
<gene>
    <name evidence="1" type="ORF">BZT14_00985</name>
</gene>
<proteinExistence type="predicted"/>
<evidence type="ECO:0000313" key="1">
    <source>
        <dbReference type="EMBL" id="EBW9188235.1"/>
    </source>
</evidence>
<dbReference type="AlphaFoldDB" id="A0A5W4PSA5"/>
<accession>A0A5W4PSA5</accession>
<name>A0A5W4PSA5_SALEN</name>
<organism evidence="1">
    <name type="scientific">Salmonella enteritidis</name>
    <dbReference type="NCBI Taxonomy" id="149539"/>
    <lineage>
        <taxon>Bacteria</taxon>
        <taxon>Pseudomonadati</taxon>
        <taxon>Pseudomonadota</taxon>
        <taxon>Gammaproteobacteria</taxon>
        <taxon>Enterobacterales</taxon>
        <taxon>Enterobacteriaceae</taxon>
        <taxon>Salmonella</taxon>
    </lineage>
</organism>
<comment type="caution">
    <text evidence="1">The sequence shown here is derived from an EMBL/GenBank/DDBJ whole genome shotgun (WGS) entry which is preliminary data.</text>
</comment>
<reference evidence="1" key="1">
    <citation type="submission" date="2018-08" db="EMBL/GenBank/DDBJ databases">
        <authorList>
            <person name="Ashton P.M."/>
            <person name="Dallman T."/>
            <person name="Nair S."/>
            <person name="De Pinna E."/>
            <person name="Peters T."/>
            <person name="Grant K."/>
        </authorList>
    </citation>
    <scope>NUCLEOTIDE SEQUENCE</scope>
    <source>
        <strain evidence="1">126847</strain>
    </source>
</reference>